<dbReference type="InterPro" id="IPR050742">
    <property type="entry name" value="Helicase_Restrict-Modif_Enz"/>
</dbReference>
<feature type="domain" description="Helicase ATP-binding" evidence="1">
    <location>
        <begin position="382"/>
        <end position="566"/>
    </location>
</feature>
<dbReference type="InterPro" id="IPR027417">
    <property type="entry name" value="P-loop_NTPase"/>
</dbReference>
<dbReference type="RefSeq" id="WP_338187101.1">
    <property type="nucleotide sequence ID" value="NZ_BTFQ01000055.1"/>
</dbReference>
<dbReference type="Pfam" id="PF04851">
    <property type="entry name" value="ResIII"/>
    <property type="match status" value="1"/>
</dbReference>
<evidence type="ECO:0000259" key="1">
    <source>
        <dbReference type="PROSITE" id="PS51192"/>
    </source>
</evidence>
<dbReference type="Pfam" id="PF00271">
    <property type="entry name" value="Helicase_C"/>
    <property type="match status" value="1"/>
</dbReference>
<dbReference type="Gene3D" id="3.40.50.300">
    <property type="entry name" value="P-loop containing nucleotide triphosphate hydrolases"/>
    <property type="match status" value="2"/>
</dbReference>
<gene>
    <name evidence="3" type="primary">hsdR</name>
    <name evidence="4" type="ORF">LABF125_02800</name>
    <name evidence="3" type="ORF">LABF186_14060</name>
</gene>
<dbReference type="InterPro" id="IPR006935">
    <property type="entry name" value="Helicase/UvrB_N"/>
</dbReference>
<dbReference type="CDD" id="cd18799">
    <property type="entry name" value="SF2_C_EcoAI-like"/>
    <property type="match status" value="1"/>
</dbReference>
<proteinExistence type="predicted"/>
<sequence length="1072" mass="124086">MSNFQTSEKNYQEYAQLASSAESLIYSDPRSSLTVFGTFGEQLTKEIMHLDDIVDWELNQKQRIEKLALSRNEYPAVVLTALNEIRFKRNKATHDDQFIATKSDALAIDQKAYLVWKWFLEVYSLDQVADYKKPIDQRAVLQNQEDKIKALEAKIKELQANRPQKVTVTPEERVRRHEINIQFAKKHKLTEAETRQLIDQQLRSAGWEVDTECLNNWKNQTQPQRGHNMAIAEWVLPNDQRADYALFKGLDFYGIVEAKKWDEDIAGQMAQPKEYAKEVPYQSNYHLLSNQMGDYKVPFIYTANGRPYLKQYQEKSGIWFWDARNPKENAYALEEFHKPDDLALKLTAKNKIEADNDLVDDHDYPKFADRPYQIDAINAMEDAIKNGKKRILLAMATGTGKTRTAISLMYRLLKHKRARRILYLVDRNSLGRQTANAIKDNKIGTMSISSIYGLKELSDKVPDASTKIQIATVQGMIKRLFFSDDNSEKPSVGQYDFIIVDEAHRGYAEDKELSDNEYQFYNQEEYVSQYRRVVDYFDATAIGMTATPALQTTEIFGDPVYTYSYQQAVLDGYLVDHDAPVIIKTKLAKEGIHFKKGTEVDIFDQDEKTINKEKLPDNMNFDVKDFNHRVITRNFNKVVCDELVKKYLDPTDPYLGKTLIFAATDAHADMVVDLLKQAFKEQGRPVDDDAIEKITGSIRHPNQEIKNFKNEENPNIVVTVDLLTTGIDVPRITNIVFLRRVQSRILYEQMLGRATRLCPEIHKEKFTIFDAVGIYDAMNKVTNMKPVVKNPGHNVHYFLSHKNYFETNEDTNQYQVDMAGAVERKIKRLDDQRRKEFERLVEIKSVDSWARKLSKLTKTDFLKEWPKFVQLDHINPARPKQFISNAPDEVVDVSRGYGSGNQKPEDYIDSFNNFIKQNVNTIPALQVVATRPKDLTFDELKEIKLKLEQNGFKEKDLQTAWKNAKHVQTTADIISFIRQVAAGSELVDHDVRIHNAMQKVYGMADWSISQRKWLKRIENQLLRNTVLAPNAKDIFDNEEFGFRDFGGYKKMKSIFGDNVDQIIYVLNDNLYV</sequence>
<dbReference type="InterPro" id="IPR001650">
    <property type="entry name" value="Helicase_C-like"/>
</dbReference>
<dbReference type="AlphaFoldDB" id="A0ABD0C4R7"/>
<dbReference type="SMART" id="SM00487">
    <property type="entry name" value="DEXDc"/>
    <property type="match status" value="1"/>
</dbReference>
<dbReference type="CDD" id="cd18032">
    <property type="entry name" value="DEXHc_RE_I_III_res"/>
    <property type="match status" value="1"/>
</dbReference>
<dbReference type="Pfam" id="PF08463">
    <property type="entry name" value="EcoEI_R_C"/>
    <property type="match status" value="1"/>
</dbReference>
<dbReference type="InterPro" id="IPR013670">
    <property type="entry name" value="EcoEI_R_C_dom"/>
</dbReference>
<dbReference type="SMART" id="SM00490">
    <property type="entry name" value="HELICc"/>
    <property type="match status" value="1"/>
</dbReference>
<keyword evidence="3" id="KW-0540">Nuclease</keyword>
<dbReference type="SUPFAM" id="SSF52540">
    <property type="entry name" value="P-loop containing nucleoside triphosphate hydrolases"/>
    <property type="match status" value="1"/>
</dbReference>
<dbReference type="PROSITE" id="PS51194">
    <property type="entry name" value="HELICASE_CTER"/>
    <property type="match status" value="1"/>
</dbReference>
<keyword evidence="5" id="KW-1185">Reference proteome</keyword>
<dbReference type="PANTHER" id="PTHR47396:SF1">
    <property type="entry name" value="ATP-DEPENDENT HELICASE IRC3-RELATED"/>
    <property type="match status" value="1"/>
</dbReference>
<dbReference type="GO" id="GO:0004519">
    <property type="term" value="F:endonuclease activity"/>
    <property type="evidence" value="ECO:0007669"/>
    <property type="project" value="UniProtKB-KW"/>
</dbReference>
<name>A0ABD0C4R7_LACAM</name>
<dbReference type="InterPro" id="IPR014001">
    <property type="entry name" value="Helicase_ATP-bd"/>
</dbReference>
<dbReference type="Gene3D" id="3.90.1570.30">
    <property type="match status" value="1"/>
</dbReference>
<protein>
    <submittedName>
        <fullName evidence="3">Type I restriction-modification system endonuclease</fullName>
    </submittedName>
</protein>
<dbReference type="NCBIfam" id="NF008521">
    <property type="entry name" value="PRK11448.1"/>
    <property type="match status" value="1"/>
</dbReference>
<evidence type="ECO:0000259" key="2">
    <source>
        <dbReference type="PROSITE" id="PS51194"/>
    </source>
</evidence>
<dbReference type="EMBL" id="BTFR01000005">
    <property type="protein sequence ID" value="GMM15147.1"/>
    <property type="molecule type" value="Genomic_DNA"/>
</dbReference>
<dbReference type="PROSITE" id="PS51192">
    <property type="entry name" value="HELICASE_ATP_BIND_1"/>
    <property type="match status" value="1"/>
</dbReference>
<dbReference type="PANTHER" id="PTHR47396">
    <property type="entry name" value="TYPE I RESTRICTION ENZYME ECOKI R PROTEIN"/>
    <property type="match status" value="1"/>
</dbReference>
<comment type="caution">
    <text evidence="3">The sequence shown here is derived from an EMBL/GenBank/DDBJ whole genome shotgun (WGS) entry which is preliminary data.</text>
</comment>
<evidence type="ECO:0000313" key="4">
    <source>
        <dbReference type="EMBL" id="GMM15147.1"/>
    </source>
</evidence>
<reference evidence="5 6" key="2">
    <citation type="journal article" date="2024" name="Int. J. Syst. Evol. Microbiol.">
        <title>Proposal of Lactobacillus amylovorus subsp. animalis subsp. nov. and an emended description of Lactobacillus amylovorus.</title>
        <authorList>
            <person name="Yamane K."/>
            <person name="Tanizawa Y."/>
            <person name="Kobayashi H."/>
            <person name="Kamizono T."/>
            <person name="Kojima Y."/>
            <person name="Takagi H."/>
            <person name="Tohno M."/>
        </authorList>
    </citation>
    <scope>NUCLEOTIDE SEQUENCE [LARGE SCALE GENOMIC DNA]</scope>
    <source>
        <strain evidence="4 5">BF125</strain>
        <strain evidence="3 6">BF186</strain>
    </source>
</reference>
<evidence type="ECO:0000313" key="3">
    <source>
        <dbReference type="EMBL" id="GMM14290.1"/>
    </source>
</evidence>
<dbReference type="Proteomes" id="UP001346800">
    <property type="component" value="Unassembled WGS sequence"/>
</dbReference>
<organism evidence="3 6">
    <name type="scientific">Lactobacillus amylovorus subsp. animalium</name>
    <dbReference type="NCBI Taxonomy" id="3378536"/>
    <lineage>
        <taxon>Bacteria</taxon>
        <taxon>Bacillati</taxon>
        <taxon>Bacillota</taxon>
        <taxon>Bacilli</taxon>
        <taxon>Lactobacillales</taxon>
        <taxon>Lactobacillaceae</taxon>
        <taxon>Lactobacillus</taxon>
    </lineage>
</organism>
<evidence type="ECO:0000313" key="6">
    <source>
        <dbReference type="Proteomes" id="UP001346800"/>
    </source>
</evidence>
<keyword evidence="3" id="KW-0378">Hydrolase</keyword>
<accession>A0ABD0C4R7</accession>
<feature type="domain" description="Helicase C-terminal" evidence="2">
    <location>
        <begin position="643"/>
        <end position="803"/>
    </location>
</feature>
<evidence type="ECO:0000313" key="5">
    <source>
        <dbReference type="Proteomes" id="UP001332503"/>
    </source>
</evidence>
<dbReference type="Proteomes" id="UP001332503">
    <property type="component" value="Unassembled WGS sequence"/>
</dbReference>
<reference evidence="3" key="1">
    <citation type="submission" date="2023-06" db="EMBL/GenBank/DDBJ databases">
        <authorList>
            <person name="Tohno M."/>
            <person name="Tanizawa Y."/>
        </authorList>
    </citation>
    <scope>NUCLEOTIDE SEQUENCE</scope>
    <source>
        <strain evidence="4">BF125</strain>
        <strain evidence="3">BF186</strain>
    </source>
</reference>
<dbReference type="EMBL" id="BTFQ01000055">
    <property type="protein sequence ID" value="GMM14290.1"/>
    <property type="molecule type" value="Genomic_DNA"/>
</dbReference>
<keyword evidence="3" id="KW-0255">Endonuclease</keyword>